<keyword evidence="4" id="KW-1185">Reference proteome</keyword>
<reference evidence="3 4" key="1">
    <citation type="submission" date="2019-10" db="EMBL/GenBank/DDBJ databases">
        <title>Alkalibaculum tamaniensis sp.nov., a new alkaliphilic acetogen, isolated on methoxylated aromatics from a mud volcano.</title>
        <authorList>
            <person name="Khomyakova M.A."/>
            <person name="Merkel A.Y."/>
            <person name="Bonch-Osmolovskaya E.A."/>
            <person name="Slobodkin A.I."/>
        </authorList>
    </citation>
    <scope>NUCLEOTIDE SEQUENCE [LARGE SCALE GENOMIC DNA]</scope>
    <source>
        <strain evidence="3 4">M08DMB</strain>
    </source>
</reference>
<dbReference type="InterPro" id="IPR012255">
    <property type="entry name" value="ETF_b"/>
</dbReference>
<evidence type="ECO:0000259" key="2">
    <source>
        <dbReference type="SMART" id="SM00893"/>
    </source>
</evidence>
<gene>
    <name evidence="3" type="ORF">GC105_07295</name>
</gene>
<dbReference type="InterPro" id="IPR014729">
    <property type="entry name" value="Rossmann-like_a/b/a_fold"/>
</dbReference>
<feature type="domain" description="Electron transfer flavoprotein alpha/beta-subunit N-terminal" evidence="2">
    <location>
        <begin position="22"/>
        <end position="213"/>
    </location>
</feature>
<dbReference type="GO" id="GO:0009055">
    <property type="term" value="F:electron transfer activity"/>
    <property type="evidence" value="ECO:0007669"/>
    <property type="project" value="InterPro"/>
</dbReference>
<evidence type="ECO:0000313" key="3">
    <source>
        <dbReference type="EMBL" id="MPW25592.1"/>
    </source>
</evidence>
<accession>A0A6A7K891</accession>
<dbReference type="CDD" id="cd01714">
    <property type="entry name" value="ETF_beta"/>
    <property type="match status" value="1"/>
</dbReference>
<comment type="caution">
    <text evidence="3">The sequence shown here is derived from an EMBL/GenBank/DDBJ whole genome shotgun (WGS) entry which is preliminary data.</text>
</comment>
<dbReference type="SMART" id="SM00893">
    <property type="entry name" value="ETF"/>
    <property type="match status" value="1"/>
</dbReference>
<organism evidence="3 4">
    <name type="scientific">Alkalibaculum sporogenes</name>
    <dbReference type="NCBI Taxonomy" id="2655001"/>
    <lineage>
        <taxon>Bacteria</taxon>
        <taxon>Bacillati</taxon>
        <taxon>Bacillota</taxon>
        <taxon>Clostridia</taxon>
        <taxon>Eubacteriales</taxon>
        <taxon>Eubacteriaceae</taxon>
        <taxon>Alkalibaculum</taxon>
    </lineage>
</organism>
<dbReference type="InterPro" id="IPR014730">
    <property type="entry name" value="ETF_a/b_N"/>
</dbReference>
<dbReference type="Proteomes" id="UP000440004">
    <property type="component" value="Unassembled WGS sequence"/>
</dbReference>
<dbReference type="EMBL" id="WHNX01000009">
    <property type="protein sequence ID" value="MPW25592.1"/>
    <property type="molecule type" value="Genomic_DNA"/>
</dbReference>
<dbReference type="RefSeq" id="WP_152803208.1">
    <property type="nucleotide sequence ID" value="NZ_WHNX01000009.1"/>
</dbReference>
<dbReference type="Pfam" id="PF01012">
    <property type="entry name" value="ETF"/>
    <property type="match status" value="1"/>
</dbReference>
<dbReference type="PIRSF" id="PIRSF000090">
    <property type="entry name" value="Beta-ETF"/>
    <property type="match status" value="1"/>
</dbReference>
<dbReference type="InterPro" id="IPR033948">
    <property type="entry name" value="ETF_beta_N"/>
</dbReference>
<dbReference type="SUPFAM" id="SSF52402">
    <property type="entry name" value="Adenine nucleotide alpha hydrolases-like"/>
    <property type="match status" value="1"/>
</dbReference>
<dbReference type="PANTHER" id="PTHR21294">
    <property type="entry name" value="ELECTRON TRANSFER FLAVOPROTEIN BETA-SUBUNIT"/>
    <property type="match status" value="1"/>
</dbReference>
<evidence type="ECO:0000313" key="4">
    <source>
        <dbReference type="Proteomes" id="UP000440004"/>
    </source>
</evidence>
<evidence type="ECO:0000256" key="1">
    <source>
        <dbReference type="ARBA" id="ARBA00042002"/>
    </source>
</evidence>
<name>A0A6A7K891_9FIRM</name>
<sequence length="262" mass="28793">MKIIVCIKQVPATMKVEVDAESGTLKRIGQNAKTNPYDLYAIEAALRIREQVGGSVTALTMGPQQTEEMMRDAYMMGVDEAVVMSDPKFAGSDVLATSFTLFQGIRLLGGADLIICGKQTTDGDTAQIGPAIAEHMGIPHVAWVSNIERVTTDLISVIQKTGSFIQESEMKFPCLITVDKDIFVPRLPSYRLGLATANKNIRFISFKDLSDKNMTRYGLIGSPTKVEKMFQPESSDGQEYINGTSIEKADSIFELLKNQKII</sequence>
<protein>
    <recommendedName>
        <fullName evidence="1">Electron transfer flavoprotein small subunit</fullName>
    </recommendedName>
</protein>
<proteinExistence type="predicted"/>
<dbReference type="AlphaFoldDB" id="A0A6A7K891"/>
<dbReference type="PANTHER" id="PTHR21294:SF17">
    <property type="entry name" value="PROTEIN FIXA"/>
    <property type="match status" value="1"/>
</dbReference>
<dbReference type="Gene3D" id="3.40.50.620">
    <property type="entry name" value="HUPs"/>
    <property type="match status" value="1"/>
</dbReference>